<dbReference type="AlphaFoldDB" id="A0A7Y4H278"/>
<dbReference type="RefSeq" id="WP_171708836.1">
    <property type="nucleotide sequence ID" value="NZ_JAAVLW010000002.1"/>
</dbReference>
<dbReference type="InterPro" id="IPR000835">
    <property type="entry name" value="HTH_MarR-typ"/>
</dbReference>
<dbReference type="SUPFAM" id="SSF46785">
    <property type="entry name" value="Winged helix' DNA-binding domain"/>
    <property type="match status" value="1"/>
</dbReference>
<reference evidence="5 6" key="1">
    <citation type="submission" date="2020-03" db="EMBL/GenBank/DDBJ databases">
        <title>Bradyrhizobium diversity isolated from nodules of Muelleranthus trifoliolatus.</title>
        <authorList>
            <person name="Klepa M."/>
            <person name="Helene L."/>
            <person name="Hungria M."/>
        </authorList>
    </citation>
    <scope>NUCLEOTIDE SEQUENCE [LARGE SCALE GENOMIC DNA]</scope>
    <source>
        <strain evidence="5 6">WSM 1744</strain>
    </source>
</reference>
<protein>
    <submittedName>
        <fullName evidence="5">MarR family transcriptional regulator</fullName>
    </submittedName>
</protein>
<keyword evidence="6" id="KW-1185">Reference proteome</keyword>
<evidence type="ECO:0000256" key="3">
    <source>
        <dbReference type="ARBA" id="ARBA00023163"/>
    </source>
</evidence>
<keyword evidence="3" id="KW-0804">Transcription</keyword>
<dbReference type="PROSITE" id="PS50995">
    <property type="entry name" value="HTH_MARR_2"/>
    <property type="match status" value="1"/>
</dbReference>
<comment type="caution">
    <text evidence="5">The sequence shown here is derived from an EMBL/GenBank/DDBJ whole genome shotgun (WGS) entry which is preliminary data.</text>
</comment>
<name>A0A7Y4H278_9BRAD</name>
<dbReference type="SMART" id="SM00347">
    <property type="entry name" value="HTH_MARR"/>
    <property type="match status" value="1"/>
</dbReference>
<proteinExistence type="predicted"/>
<gene>
    <name evidence="5" type="ORF">HCN50_06720</name>
</gene>
<evidence type="ECO:0000256" key="2">
    <source>
        <dbReference type="ARBA" id="ARBA00023125"/>
    </source>
</evidence>
<keyword evidence="1" id="KW-0805">Transcription regulation</keyword>
<accession>A0A7Y4H278</accession>
<dbReference type="Proteomes" id="UP000528734">
    <property type="component" value="Unassembled WGS sequence"/>
</dbReference>
<organism evidence="5 6">
    <name type="scientific">Bradyrhizobium archetypum</name>
    <dbReference type="NCBI Taxonomy" id="2721160"/>
    <lineage>
        <taxon>Bacteria</taxon>
        <taxon>Pseudomonadati</taxon>
        <taxon>Pseudomonadota</taxon>
        <taxon>Alphaproteobacteria</taxon>
        <taxon>Hyphomicrobiales</taxon>
        <taxon>Nitrobacteraceae</taxon>
        <taxon>Bradyrhizobium</taxon>
    </lineage>
</organism>
<dbReference type="InterPro" id="IPR036388">
    <property type="entry name" value="WH-like_DNA-bd_sf"/>
</dbReference>
<feature type="domain" description="HTH marR-type" evidence="4">
    <location>
        <begin position="1"/>
        <end position="112"/>
    </location>
</feature>
<evidence type="ECO:0000313" key="5">
    <source>
        <dbReference type="EMBL" id="NOJ45949.1"/>
    </source>
</evidence>
<evidence type="ECO:0000256" key="1">
    <source>
        <dbReference type="ARBA" id="ARBA00023015"/>
    </source>
</evidence>
<keyword evidence="2" id="KW-0238">DNA-binding</keyword>
<dbReference type="PANTHER" id="PTHR42756:SF1">
    <property type="entry name" value="TRANSCRIPTIONAL REPRESSOR OF EMRAB OPERON"/>
    <property type="match status" value="1"/>
</dbReference>
<evidence type="ECO:0000313" key="6">
    <source>
        <dbReference type="Proteomes" id="UP000528734"/>
    </source>
</evidence>
<dbReference type="InterPro" id="IPR036390">
    <property type="entry name" value="WH_DNA-bd_sf"/>
</dbReference>
<dbReference type="EMBL" id="JAAVLW010000002">
    <property type="protein sequence ID" value="NOJ45949.1"/>
    <property type="molecule type" value="Genomic_DNA"/>
</dbReference>
<evidence type="ECO:0000259" key="4">
    <source>
        <dbReference type="PROSITE" id="PS50995"/>
    </source>
</evidence>
<dbReference type="PANTHER" id="PTHR42756">
    <property type="entry name" value="TRANSCRIPTIONAL REGULATOR, MARR"/>
    <property type="match status" value="1"/>
</dbReference>
<dbReference type="GO" id="GO:0003700">
    <property type="term" value="F:DNA-binding transcription factor activity"/>
    <property type="evidence" value="ECO:0007669"/>
    <property type="project" value="InterPro"/>
</dbReference>
<dbReference type="Pfam" id="PF12802">
    <property type="entry name" value="MarR_2"/>
    <property type="match status" value="1"/>
</dbReference>
<dbReference type="Gene3D" id="1.10.10.10">
    <property type="entry name" value="Winged helix-like DNA-binding domain superfamily/Winged helix DNA-binding domain"/>
    <property type="match status" value="1"/>
</dbReference>
<dbReference type="GO" id="GO:0003677">
    <property type="term" value="F:DNA binding"/>
    <property type="evidence" value="ECO:0007669"/>
    <property type="project" value="UniProtKB-KW"/>
</dbReference>
<sequence>MKEKGLTLLKYRVLAILTENDRPLHMGELATLTSVDLSTLSRLIANMHEHGIVHRARVESNQRRVQVTLTEIGHQVYARIKPVTAQYEKLATAPLPGKDVEGLKIALRSICNRIDKLEI</sequence>